<keyword evidence="4 6" id="KW-1133">Transmembrane helix</keyword>
<evidence type="ECO:0000256" key="5">
    <source>
        <dbReference type="ARBA" id="ARBA00023136"/>
    </source>
</evidence>
<keyword evidence="3 6" id="KW-0812">Transmembrane</keyword>
<evidence type="ECO:0000256" key="4">
    <source>
        <dbReference type="ARBA" id="ARBA00022989"/>
    </source>
</evidence>
<gene>
    <name evidence="7" type="ORF">E5L68_020215</name>
</gene>
<comment type="subcellular location">
    <subcellularLocation>
        <location evidence="1">Cell membrane</location>
        <topology evidence="1">Multi-pass membrane protein</topology>
    </subcellularLocation>
</comment>
<evidence type="ECO:0000256" key="6">
    <source>
        <dbReference type="SAM" id="Phobius"/>
    </source>
</evidence>
<keyword evidence="8" id="KW-1185">Reference proteome</keyword>
<evidence type="ECO:0000313" key="8">
    <source>
        <dbReference type="Proteomes" id="UP001517367"/>
    </source>
</evidence>
<protein>
    <submittedName>
        <fullName evidence="7">Cytochrome C oxidase subunit IV family protein</fullName>
    </submittedName>
</protein>
<reference evidence="7 8" key="1">
    <citation type="submission" date="2024-12" db="EMBL/GenBank/DDBJ databases">
        <authorList>
            <person name="Hu S."/>
        </authorList>
    </citation>
    <scope>NUCLEOTIDE SEQUENCE [LARGE SCALE GENOMIC DNA]</scope>
    <source>
        <strain evidence="7 8">P-25</strain>
    </source>
</reference>
<feature type="transmembrane region" description="Helical" evidence="6">
    <location>
        <begin position="56"/>
        <end position="78"/>
    </location>
</feature>
<dbReference type="InterPro" id="IPR005171">
    <property type="entry name" value="Cyt_c_oxidase_su4_prok"/>
</dbReference>
<dbReference type="RefSeq" id="WP_138729370.1">
    <property type="nucleotide sequence ID" value="NZ_SRMP02000051.1"/>
</dbReference>
<keyword evidence="2" id="KW-1003">Cell membrane</keyword>
<sequence length="128" mass="14694">MAHHEHTLDAHAHGEGMGVKRIWQVFGILLAITAVEFLVALGFVHHWHIVAKGPALYAFYVVLTLIKAYYIVAFFMHLKFEKKSFIICCSIVFIFIIYFIVLMLIEGGYLLNHLQEHPVYKNSGTSHH</sequence>
<evidence type="ECO:0000256" key="1">
    <source>
        <dbReference type="ARBA" id="ARBA00004651"/>
    </source>
</evidence>
<evidence type="ECO:0000313" key="7">
    <source>
        <dbReference type="EMBL" id="MFN0293713.1"/>
    </source>
</evidence>
<organism evidence="7 8">
    <name type="scientific">Pedobacter helvus</name>
    <dbReference type="NCBI Taxonomy" id="2563444"/>
    <lineage>
        <taxon>Bacteria</taxon>
        <taxon>Pseudomonadati</taxon>
        <taxon>Bacteroidota</taxon>
        <taxon>Sphingobacteriia</taxon>
        <taxon>Sphingobacteriales</taxon>
        <taxon>Sphingobacteriaceae</taxon>
        <taxon>Pedobacter</taxon>
    </lineage>
</organism>
<proteinExistence type="predicted"/>
<dbReference type="Proteomes" id="UP001517367">
    <property type="component" value="Unassembled WGS sequence"/>
</dbReference>
<accession>A0ABW9JPM2</accession>
<keyword evidence="5 6" id="KW-0472">Membrane</keyword>
<evidence type="ECO:0000256" key="3">
    <source>
        <dbReference type="ARBA" id="ARBA00022692"/>
    </source>
</evidence>
<feature type="transmembrane region" description="Helical" evidence="6">
    <location>
        <begin position="22"/>
        <end position="44"/>
    </location>
</feature>
<name>A0ABW9JPM2_9SPHI</name>
<feature type="transmembrane region" description="Helical" evidence="6">
    <location>
        <begin position="84"/>
        <end position="105"/>
    </location>
</feature>
<evidence type="ECO:0000256" key="2">
    <source>
        <dbReference type="ARBA" id="ARBA00022475"/>
    </source>
</evidence>
<comment type="caution">
    <text evidence="7">The sequence shown here is derived from an EMBL/GenBank/DDBJ whole genome shotgun (WGS) entry which is preliminary data.</text>
</comment>
<dbReference type="Pfam" id="PF03626">
    <property type="entry name" value="COX4_pro"/>
    <property type="match status" value="1"/>
</dbReference>
<dbReference type="EMBL" id="SRMP02000051">
    <property type="protein sequence ID" value="MFN0293713.1"/>
    <property type="molecule type" value="Genomic_DNA"/>
</dbReference>